<feature type="chain" id="PRO_5039422961" description="Lipoprotein" evidence="2">
    <location>
        <begin position="33"/>
        <end position="182"/>
    </location>
</feature>
<dbReference type="RefSeq" id="WP_200397438.1">
    <property type="nucleotide sequence ID" value="NZ_CP066831.1"/>
</dbReference>
<evidence type="ECO:0008006" key="5">
    <source>
        <dbReference type="Google" id="ProtNLM"/>
    </source>
</evidence>
<gene>
    <name evidence="3" type="ORF">JEQ17_25890</name>
</gene>
<feature type="compositionally biased region" description="Low complexity" evidence="1">
    <location>
        <begin position="38"/>
        <end position="54"/>
    </location>
</feature>
<evidence type="ECO:0000256" key="2">
    <source>
        <dbReference type="SAM" id="SignalP"/>
    </source>
</evidence>
<proteinExistence type="predicted"/>
<reference evidence="3 4" key="1">
    <citation type="submission" date="2020-12" db="EMBL/GenBank/DDBJ databases">
        <title>A novel species.</title>
        <authorList>
            <person name="Li K."/>
        </authorList>
    </citation>
    <scope>NUCLEOTIDE SEQUENCE [LARGE SCALE GENOMIC DNA]</scope>
    <source>
        <strain evidence="3 4">ZYC-3</strain>
    </source>
</reference>
<feature type="signal peptide" evidence="2">
    <location>
        <begin position="1"/>
        <end position="32"/>
    </location>
</feature>
<dbReference type="Proteomes" id="UP000595636">
    <property type="component" value="Chromosome"/>
</dbReference>
<evidence type="ECO:0000313" key="3">
    <source>
        <dbReference type="EMBL" id="QQM42521.1"/>
    </source>
</evidence>
<protein>
    <recommendedName>
        <fullName evidence="5">Lipoprotein</fullName>
    </recommendedName>
</protein>
<accession>A0A7T7I7V1</accession>
<feature type="region of interest" description="Disordered" evidence="1">
    <location>
        <begin position="32"/>
        <end position="80"/>
    </location>
</feature>
<keyword evidence="2" id="KW-0732">Signal</keyword>
<name>A0A7T7I7V1_9ACTN</name>
<sequence>MTSATISRGQARIAAAAAGLAAALVLTTGCSGDDGGSDDSPSSTGTASTGSADTGTGGGTGGSGGSGGSGDSGGSKGKVGALEGSWLATKSGKAVALVITGEEAGLFSTGGSVCSGTAGETSGMRMIELKCSDGNKDRAEGMVDSVDSTTLKVTWEGFGEETYTKAEGGKMPSGLPTASLGS</sequence>
<evidence type="ECO:0000313" key="4">
    <source>
        <dbReference type="Proteomes" id="UP000595636"/>
    </source>
</evidence>
<evidence type="ECO:0000256" key="1">
    <source>
        <dbReference type="SAM" id="MobiDB-lite"/>
    </source>
</evidence>
<keyword evidence="4" id="KW-1185">Reference proteome</keyword>
<dbReference type="KEGG" id="slf:JEQ17_25890"/>
<dbReference type="EMBL" id="CP066831">
    <property type="protein sequence ID" value="QQM42521.1"/>
    <property type="molecule type" value="Genomic_DNA"/>
</dbReference>
<feature type="compositionally biased region" description="Gly residues" evidence="1">
    <location>
        <begin position="55"/>
        <end position="77"/>
    </location>
</feature>
<organism evidence="3 4">
    <name type="scientific">Streptomyces liliifuscus</name>
    <dbReference type="NCBI Taxonomy" id="2797636"/>
    <lineage>
        <taxon>Bacteria</taxon>
        <taxon>Bacillati</taxon>
        <taxon>Actinomycetota</taxon>
        <taxon>Actinomycetes</taxon>
        <taxon>Kitasatosporales</taxon>
        <taxon>Streptomycetaceae</taxon>
        <taxon>Streptomyces</taxon>
    </lineage>
</organism>
<dbReference type="AlphaFoldDB" id="A0A7T7I7V1"/>